<dbReference type="HOGENOM" id="CLU_374386_0_0_1"/>
<dbReference type="AlphaFoldDB" id="K1R8G0"/>
<protein>
    <submittedName>
        <fullName evidence="1">Uncharacterized protein C1orf93-like protein</fullName>
    </submittedName>
</protein>
<reference evidence="1" key="1">
    <citation type="journal article" date="2012" name="Nature">
        <title>The oyster genome reveals stress adaptation and complexity of shell formation.</title>
        <authorList>
            <person name="Zhang G."/>
            <person name="Fang X."/>
            <person name="Guo X."/>
            <person name="Li L."/>
            <person name="Luo R."/>
            <person name="Xu F."/>
            <person name="Yang P."/>
            <person name="Zhang L."/>
            <person name="Wang X."/>
            <person name="Qi H."/>
            <person name="Xiong Z."/>
            <person name="Que H."/>
            <person name="Xie Y."/>
            <person name="Holland P.W."/>
            <person name="Paps J."/>
            <person name="Zhu Y."/>
            <person name="Wu F."/>
            <person name="Chen Y."/>
            <person name="Wang J."/>
            <person name="Peng C."/>
            <person name="Meng J."/>
            <person name="Yang L."/>
            <person name="Liu J."/>
            <person name="Wen B."/>
            <person name="Zhang N."/>
            <person name="Huang Z."/>
            <person name="Zhu Q."/>
            <person name="Feng Y."/>
            <person name="Mount A."/>
            <person name="Hedgecock D."/>
            <person name="Xu Z."/>
            <person name="Liu Y."/>
            <person name="Domazet-Loso T."/>
            <person name="Du Y."/>
            <person name="Sun X."/>
            <person name="Zhang S."/>
            <person name="Liu B."/>
            <person name="Cheng P."/>
            <person name="Jiang X."/>
            <person name="Li J."/>
            <person name="Fan D."/>
            <person name="Wang W."/>
            <person name="Fu W."/>
            <person name="Wang T."/>
            <person name="Wang B."/>
            <person name="Zhang J."/>
            <person name="Peng Z."/>
            <person name="Li Y."/>
            <person name="Li N."/>
            <person name="Wang J."/>
            <person name="Chen M."/>
            <person name="He Y."/>
            <person name="Tan F."/>
            <person name="Song X."/>
            <person name="Zheng Q."/>
            <person name="Huang R."/>
            <person name="Yang H."/>
            <person name="Du X."/>
            <person name="Chen L."/>
            <person name="Yang M."/>
            <person name="Gaffney P.M."/>
            <person name="Wang S."/>
            <person name="Luo L."/>
            <person name="She Z."/>
            <person name="Ming Y."/>
            <person name="Huang W."/>
            <person name="Zhang S."/>
            <person name="Huang B."/>
            <person name="Zhang Y."/>
            <person name="Qu T."/>
            <person name="Ni P."/>
            <person name="Miao G."/>
            <person name="Wang J."/>
            <person name="Wang Q."/>
            <person name="Steinberg C.E."/>
            <person name="Wang H."/>
            <person name="Li N."/>
            <person name="Qian L."/>
            <person name="Zhang G."/>
            <person name="Li Y."/>
            <person name="Yang H."/>
            <person name="Liu X."/>
            <person name="Wang J."/>
            <person name="Yin Y."/>
            <person name="Wang J."/>
        </authorList>
    </citation>
    <scope>NUCLEOTIDE SEQUENCE [LARGE SCALE GENOMIC DNA]</scope>
    <source>
        <strain evidence="1">05x7-T-G4-1.051#20</strain>
    </source>
</reference>
<dbReference type="InterPro" id="IPR036770">
    <property type="entry name" value="Ankyrin_rpt-contain_sf"/>
</dbReference>
<proteinExistence type="predicted"/>
<name>K1R8G0_MAGGI</name>
<gene>
    <name evidence="1" type="ORF">CGI_10011434</name>
</gene>
<dbReference type="InParanoid" id="K1R8G0"/>
<dbReference type="EMBL" id="JH815807">
    <property type="protein sequence ID" value="EKC37455.1"/>
    <property type="molecule type" value="Genomic_DNA"/>
</dbReference>
<dbReference type="SUPFAM" id="SSF48403">
    <property type="entry name" value="Ankyrin repeat"/>
    <property type="match status" value="1"/>
</dbReference>
<dbReference type="PROSITE" id="PS50088">
    <property type="entry name" value="ANK_REPEAT"/>
    <property type="match status" value="1"/>
</dbReference>
<accession>K1R8G0</accession>
<organism evidence="1">
    <name type="scientific">Magallana gigas</name>
    <name type="common">Pacific oyster</name>
    <name type="synonym">Crassostrea gigas</name>
    <dbReference type="NCBI Taxonomy" id="29159"/>
    <lineage>
        <taxon>Eukaryota</taxon>
        <taxon>Metazoa</taxon>
        <taxon>Spiralia</taxon>
        <taxon>Lophotrochozoa</taxon>
        <taxon>Mollusca</taxon>
        <taxon>Bivalvia</taxon>
        <taxon>Autobranchia</taxon>
        <taxon>Pteriomorphia</taxon>
        <taxon>Ostreida</taxon>
        <taxon>Ostreoidea</taxon>
        <taxon>Ostreidae</taxon>
        <taxon>Magallana</taxon>
    </lineage>
</organism>
<sequence>MGHLRIVKELIKAGADVNLLDGDKTPLTVACFSGYIAKVKKDDGQITSPVENCTLGIDIRAREILIWPSNFEIKLQSNSVFVVKFWAKEKDKHFQFLCPDGENVSASSTQVKYTSIQNCSVSKEPVQNDVKYWINDTSTVRIRFMDKSSTHCSFFDEINEGSAALTFSLQAYEHDLNRLDYLEVEEVLLPVLAGQLFVILIFFGLWKILIRKGFFGKKNKIDFFDVKANPDIADISAGLFPSPSSPILSEASSRTSQISVHPSHSSLEKEKKSSDSPLKPIPVDIPKAPSTDDIVRETEAKISKPKPPKTLPKPKFRKRLDEALAYPRETIKSMRPPSQKLPQKTVTKKPPKENLIPGFLVELEQKQKYILRTKIKDNLERDSRIVSTEIEHIEVLNKKCRRTTYIDMSGMQKLKRNPDKSEEENIYENMTALRRLGQLIGRSETKPEHMCSRLLGKEDPHYYEIGSAQCESILGNLKDRNPDRPVIWNMKTQSREFTYITKIDSTEEVNRRKKWKRFRTSKQISSLEPHHISIFFDDRSNTDSIGTGSDFDRLSYISALDGIYRSSTVQNAHFAYVFDSIKESRSSSAQDISEISFDNPVEHHEMCTRRASFSSSDSGLSEDDSKINDCLVCEHQENVVYVNIAELRTPVRTPEPTPRVGGFRGRMKRGSVKSAASKNEDIRVQAKQENISGDFRGDGFQNGGTLVVAPGGKVLVSYKQENPSDHMDIQEIFRVLGIKEEL</sequence>
<dbReference type="Gene3D" id="1.25.40.20">
    <property type="entry name" value="Ankyrin repeat-containing domain"/>
    <property type="match status" value="1"/>
</dbReference>
<evidence type="ECO:0000313" key="1">
    <source>
        <dbReference type="EMBL" id="EKC37455.1"/>
    </source>
</evidence>
<dbReference type="InterPro" id="IPR002110">
    <property type="entry name" value="Ankyrin_rpt"/>
</dbReference>